<dbReference type="InterPro" id="IPR017907">
    <property type="entry name" value="Znf_RING_CS"/>
</dbReference>
<evidence type="ECO:0000313" key="9">
    <source>
        <dbReference type="RefSeq" id="XP_072852070.1"/>
    </source>
</evidence>
<accession>A0ABM5G346</accession>
<evidence type="ECO:0000313" key="8">
    <source>
        <dbReference type="Proteomes" id="UP001652642"/>
    </source>
</evidence>
<sequence>MAKQEKEPSGQESTSDHPEGDARRPPDAKGAEDMPAKGGASSPAAAELSLEEYECRICYNLFDLERHAPKLLECLHTFCLECLNELHLRNDYSPHSPGGGGGGGGGCRGSLRGADPAGSALAAAYVTCPVCRHRTALSDGLPHSLPVNTKLVEAILLQLRGWAPLLRDLHPQRLLLLPPRPAAASQRSPSQQSNGGAATPTSATVTFRDLEAGTCSEIPGGDDTVDNCFKRCREKAGCVCFVFLVLAMALFGFAWMEWLTGSIFLGVALILLFLSTMPFMYGFRLRREPRTIFYTRAAVGGSREGTSCRSTPGSRPAVDGRSHW</sequence>
<dbReference type="RefSeq" id="XP_072852070.1">
    <property type="nucleotide sequence ID" value="XM_072995969.1"/>
</dbReference>
<dbReference type="InterPro" id="IPR013083">
    <property type="entry name" value="Znf_RING/FYVE/PHD"/>
</dbReference>
<feature type="transmembrane region" description="Helical" evidence="6">
    <location>
        <begin position="236"/>
        <end position="256"/>
    </location>
</feature>
<feature type="compositionally biased region" description="Polar residues" evidence="5">
    <location>
        <begin position="304"/>
        <end position="313"/>
    </location>
</feature>
<organism evidence="8 9">
    <name type="scientific">Pogona vitticeps</name>
    <name type="common">central bearded dragon</name>
    <dbReference type="NCBI Taxonomy" id="103695"/>
    <lineage>
        <taxon>Eukaryota</taxon>
        <taxon>Metazoa</taxon>
        <taxon>Chordata</taxon>
        <taxon>Craniata</taxon>
        <taxon>Vertebrata</taxon>
        <taxon>Euteleostomi</taxon>
        <taxon>Lepidosauria</taxon>
        <taxon>Squamata</taxon>
        <taxon>Bifurcata</taxon>
        <taxon>Unidentata</taxon>
        <taxon>Episquamata</taxon>
        <taxon>Toxicofera</taxon>
        <taxon>Iguania</taxon>
        <taxon>Acrodonta</taxon>
        <taxon>Agamidae</taxon>
        <taxon>Amphibolurinae</taxon>
        <taxon>Pogona</taxon>
    </lineage>
</organism>
<evidence type="ECO:0000256" key="1">
    <source>
        <dbReference type="ARBA" id="ARBA00022723"/>
    </source>
</evidence>
<evidence type="ECO:0000256" key="3">
    <source>
        <dbReference type="ARBA" id="ARBA00022833"/>
    </source>
</evidence>
<keyword evidence="6" id="KW-0812">Transmembrane</keyword>
<feature type="compositionally biased region" description="Basic and acidic residues" evidence="5">
    <location>
        <begin position="1"/>
        <end position="35"/>
    </location>
</feature>
<feature type="transmembrane region" description="Helical" evidence="6">
    <location>
        <begin position="262"/>
        <end position="283"/>
    </location>
</feature>
<keyword evidence="1" id="KW-0479">Metal-binding</keyword>
<dbReference type="InterPro" id="IPR001841">
    <property type="entry name" value="Znf_RING"/>
</dbReference>
<feature type="domain" description="RING-type" evidence="7">
    <location>
        <begin position="55"/>
        <end position="132"/>
    </location>
</feature>
<dbReference type="InterPro" id="IPR027370">
    <property type="entry name" value="Znf-RING_euk"/>
</dbReference>
<dbReference type="SUPFAM" id="SSF57850">
    <property type="entry name" value="RING/U-box"/>
    <property type="match status" value="1"/>
</dbReference>
<dbReference type="PROSITE" id="PS50089">
    <property type="entry name" value="ZF_RING_2"/>
    <property type="match status" value="1"/>
</dbReference>
<keyword evidence="6" id="KW-1133">Transmembrane helix</keyword>
<evidence type="ECO:0000259" key="7">
    <source>
        <dbReference type="PROSITE" id="PS50089"/>
    </source>
</evidence>
<dbReference type="InterPro" id="IPR051435">
    <property type="entry name" value="RING_finger_E3_ubiq-ligases"/>
</dbReference>
<dbReference type="PANTHER" id="PTHR22791">
    <property type="entry name" value="RING-TYPE DOMAIN-CONTAINING PROTEIN"/>
    <property type="match status" value="1"/>
</dbReference>
<keyword evidence="3" id="KW-0862">Zinc</keyword>
<dbReference type="PANTHER" id="PTHR22791:SF17">
    <property type="entry name" value="RING-TYPE DOMAIN-CONTAINING PROTEIN"/>
    <property type="match status" value="1"/>
</dbReference>
<feature type="region of interest" description="Disordered" evidence="5">
    <location>
        <begin position="1"/>
        <end position="43"/>
    </location>
</feature>
<dbReference type="PROSITE" id="PS00518">
    <property type="entry name" value="ZF_RING_1"/>
    <property type="match status" value="1"/>
</dbReference>
<protein>
    <submittedName>
        <fullName evidence="9">RING finger protein 228</fullName>
    </submittedName>
</protein>
<evidence type="ECO:0000256" key="5">
    <source>
        <dbReference type="SAM" id="MobiDB-lite"/>
    </source>
</evidence>
<gene>
    <name evidence="9" type="primary">RNF228</name>
</gene>
<evidence type="ECO:0000256" key="6">
    <source>
        <dbReference type="SAM" id="Phobius"/>
    </source>
</evidence>
<reference evidence="9" key="1">
    <citation type="submission" date="2025-08" db="UniProtKB">
        <authorList>
            <consortium name="RefSeq"/>
        </authorList>
    </citation>
    <scope>IDENTIFICATION</scope>
</reference>
<evidence type="ECO:0000256" key="4">
    <source>
        <dbReference type="PROSITE-ProRule" id="PRU00175"/>
    </source>
</evidence>
<evidence type="ECO:0000256" key="2">
    <source>
        <dbReference type="ARBA" id="ARBA00022771"/>
    </source>
</evidence>
<keyword evidence="2 4" id="KW-0863">Zinc-finger</keyword>
<dbReference type="Pfam" id="PF13445">
    <property type="entry name" value="zf-RING_UBOX"/>
    <property type="match status" value="1"/>
</dbReference>
<keyword evidence="8" id="KW-1185">Reference proteome</keyword>
<proteinExistence type="predicted"/>
<dbReference type="Gene3D" id="3.30.40.10">
    <property type="entry name" value="Zinc/RING finger domain, C3HC4 (zinc finger)"/>
    <property type="match status" value="1"/>
</dbReference>
<feature type="compositionally biased region" description="Low complexity" evidence="5">
    <location>
        <begin position="181"/>
        <end position="193"/>
    </location>
</feature>
<dbReference type="GeneID" id="140706020"/>
<dbReference type="Proteomes" id="UP001652642">
    <property type="component" value="Chromosome 3"/>
</dbReference>
<keyword evidence="6" id="KW-0472">Membrane</keyword>
<name>A0ABM5G346_9SAUR</name>
<feature type="region of interest" description="Disordered" evidence="5">
    <location>
        <begin position="302"/>
        <end position="324"/>
    </location>
</feature>
<feature type="region of interest" description="Disordered" evidence="5">
    <location>
        <begin position="181"/>
        <end position="201"/>
    </location>
</feature>
<dbReference type="SMART" id="SM00184">
    <property type="entry name" value="RING"/>
    <property type="match status" value="1"/>
</dbReference>